<feature type="transmembrane region" description="Helical" evidence="2">
    <location>
        <begin position="20"/>
        <end position="38"/>
    </location>
</feature>
<dbReference type="InterPro" id="IPR001932">
    <property type="entry name" value="PPM-type_phosphatase-like_dom"/>
</dbReference>
<dbReference type="EMBL" id="CP017157">
    <property type="protein sequence ID" value="AOP47073.1"/>
    <property type="molecule type" value="Genomic_DNA"/>
</dbReference>
<keyword evidence="5" id="KW-1185">Reference proteome</keyword>
<dbReference type="AlphaFoldDB" id="A0A1D7VJY5"/>
<dbReference type="InterPro" id="IPR036457">
    <property type="entry name" value="PPM-type-like_dom_sf"/>
</dbReference>
<dbReference type="Gene3D" id="3.60.40.10">
    <property type="entry name" value="PPM-type phosphatase domain"/>
    <property type="match status" value="1"/>
</dbReference>
<evidence type="ECO:0000313" key="5">
    <source>
        <dbReference type="Proteomes" id="UP000094094"/>
    </source>
</evidence>
<evidence type="ECO:0000313" key="4">
    <source>
        <dbReference type="EMBL" id="AOP47073.1"/>
    </source>
</evidence>
<gene>
    <name evidence="4" type="ORF">SL103_13150</name>
</gene>
<dbReference type="GO" id="GO:0016791">
    <property type="term" value="F:phosphatase activity"/>
    <property type="evidence" value="ECO:0007669"/>
    <property type="project" value="TreeGrafter"/>
</dbReference>
<accession>A0A1D7VJY5</accession>
<organism evidence="4 5">
    <name type="scientific">Streptomyces lydicus</name>
    <dbReference type="NCBI Taxonomy" id="47763"/>
    <lineage>
        <taxon>Bacteria</taxon>
        <taxon>Bacillati</taxon>
        <taxon>Actinomycetota</taxon>
        <taxon>Actinomycetes</taxon>
        <taxon>Kitasatosporales</taxon>
        <taxon>Streptomycetaceae</taxon>
        <taxon>Streptomyces</taxon>
    </lineage>
</organism>
<feature type="transmembrane region" description="Helical" evidence="2">
    <location>
        <begin position="92"/>
        <end position="111"/>
    </location>
</feature>
<evidence type="ECO:0000256" key="2">
    <source>
        <dbReference type="SAM" id="Phobius"/>
    </source>
</evidence>
<dbReference type="Pfam" id="PF07228">
    <property type="entry name" value="SpoIIE"/>
    <property type="match status" value="1"/>
</dbReference>
<feature type="transmembrane region" description="Helical" evidence="2">
    <location>
        <begin position="67"/>
        <end position="86"/>
    </location>
</feature>
<keyword evidence="2" id="KW-1133">Transmembrane helix</keyword>
<reference evidence="4 5" key="1">
    <citation type="submission" date="2016-09" db="EMBL/GenBank/DDBJ databases">
        <title>Complete genome sequencing of Streptomyces lydicus 103 and metabolic pathways analysis of antibiotic biosynthesis.</title>
        <authorList>
            <person name="Jia N."/>
            <person name="Ding M.-Z."/>
            <person name="Gao F."/>
            <person name="Yuan Y.-J."/>
        </authorList>
    </citation>
    <scope>NUCLEOTIDE SEQUENCE [LARGE SCALE GENOMIC DNA]</scope>
    <source>
        <strain evidence="4 5">103</strain>
    </source>
</reference>
<keyword evidence="2" id="KW-0472">Membrane</keyword>
<sequence length="391" mass="42523">MGVQRHFGGLWQPWQPSHALLVLPVALIAVITVIDLNVPADVHLGPLLVVAPALTASFAGPWRTGAIGLLAVMAQVYIGLHFGVLFTERNVMIQILALSVLSAMIVFFCVVRARRQQELAKVRSVAEAAQKALLRPLPHRIGPLHIASLYLAAEEEAEVGGDLYTATRTDSGTRLIIGDVRGKGLAAIGESALLLGAFRETAHRHPTLPELAAALDRSVCRYLTDFIESDRDIPEHFITALLLEIPHEEPAARMTDCGHPPPLLLSRHRVTTVPSLHPAPPLGMGGMSGAGPDRYTTDEIAFASGDMLLLYTDGVTEARDRNGAFYPLAQRVANWTSCDPESLLHHLRLDLLAHCHGHLDDDAALIAIRRTPAPQARHRLGTFRRADGIRH</sequence>
<dbReference type="PANTHER" id="PTHR43156:SF2">
    <property type="entry name" value="STAGE II SPORULATION PROTEIN E"/>
    <property type="match status" value="1"/>
</dbReference>
<keyword evidence="2" id="KW-0812">Transmembrane</keyword>
<dbReference type="InterPro" id="IPR052016">
    <property type="entry name" value="Bact_Sigma-Reg"/>
</dbReference>
<evidence type="ECO:0000259" key="3">
    <source>
        <dbReference type="SMART" id="SM00331"/>
    </source>
</evidence>
<feature type="domain" description="PPM-type phosphatase" evidence="3">
    <location>
        <begin position="144"/>
        <end position="370"/>
    </location>
</feature>
<dbReference type="KEGG" id="slc:SL103_13150"/>
<name>A0A1D7VJY5_9ACTN</name>
<dbReference type="FunFam" id="3.60.40.10:FF:000058">
    <property type="entry name" value="Stage II sporulation protein E"/>
    <property type="match status" value="1"/>
</dbReference>
<keyword evidence="1" id="KW-0378">Hydrolase</keyword>
<dbReference type="RefSeq" id="WP_069569030.1">
    <property type="nucleotide sequence ID" value="NZ_CP017157.1"/>
</dbReference>
<proteinExistence type="predicted"/>
<dbReference type="PANTHER" id="PTHR43156">
    <property type="entry name" value="STAGE II SPORULATION PROTEIN E-RELATED"/>
    <property type="match status" value="1"/>
</dbReference>
<protein>
    <submittedName>
        <fullName evidence="4">Protein phosphatase</fullName>
    </submittedName>
</protein>
<evidence type="ECO:0000256" key="1">
    <source>
        <dbReference type="ARBA" id="ARBA00022801"/>
    </source>
</evidence>
<dbReference type="SMART" id="SM00331">
    <property type="entry name" value="PP2C_SIG"/>
    <property type="match status" value="1"/>
</dbReference>
<dbReference type="Proteomes" id="UP000094094">
    <property type="component" value="Chromosome"/>
</dbReference>